<dbReference type="EMBL" id="SNXS01000005">
    <property type="protein sequence ID" value="TDP63155.1"/>
    <property type="molecule type" value="Genomic_DNA"/>
</dbReference>
<gene>
    <name evidence="3" type="ORF">DES47_105156</name>
</gene>
<dbReference type="InParanoid" id="A0A4R6QLR8"/>
<evidence type="ECO:0000256" key="1">
    <source>
        <dbReference type="SAM" id="Coils"/>
    </source>
</evidence>
<evidence type="ECO:0000313" key="3">
    <source>
        <dbReference type="EMBL" id="TDP63155.1"/>
    </source>
</evidence>
<reference evidence="3 4" key="1">
    <citation type="submission" date="2019-03" db="EMBL/GenBank/DDBJ databases">
        <title>Genomic Encyclopedia of Type Strains, Phase IV (KMG-IV): sequencing the most valuable type-strain genomes for metagenomic binning, comparative biology and taxonomic classification.</title>
        <authorList>
            <person name="Goeker M."/>
        </authorList>
    </citation>
    <scope>NUCLEOTIDE SEQUENCE [LARGE SCALE GENOMIC DNA]</scope>
    <source>
        <strain evidence="3 4">DSM 16998</strain>
    </source>
</reference>
<feature type="coiled-coil region" evidence="1">
    <location>
        <begin position="622"/>
        <end position="656"/>
    </location>
</feature>
<keyword evidence="4" id="KW-1185">Reference proteome</keyword>
<dbReference type="RefSeq" id="WP_133702340.1">
    <property type="nucleotide sequence ID" value="NZ_SNXS01000005.1"/>
</dbReference>
<evidence type="ECO:0000313" key="4">
    <source>
        <dbReference type="Proteomes" id="UP000295361"/>
    </source>
</evidence>
<evidence type="ECO:0000256" key="2">
    <source>
        <dbReference type="SAM" id="MobiDB-lite"/>
    </source>
</evidence>
<name>A0A4R6QLR8_9BURK</name>
<organism evidence="3 4">
    <name type="scientific">Roseateles toxinivorans</name>
    <dbReference type="NCBI Taxonomy" id="270368"/>
    <lineage>
        <taxon>Bacteria</taxon>
        <taxon>Pseudomonadati</taxon>
        <taxon>Pseudomonadota</taxon>
        <taxon>Betaproteobacteria</taxon>
        <taxon>Burkholderiales</taxon>
        <taxon>Sphaerotilaceae</taxon>
        <taxon>Roseateles</taxon>
    </lineage>
</organism>
<comment type="caution">
    <text evidence="3">The sequence shown here is derived from an EMBL/GenBank/DDBJ whole genome shotgun (WGS) entry which is preliminary data.</text>
</comment>
<dbReference type="OrthoDB" id="9147776at2"/>
<feature type="region of interest" description="Disordered" evidence="2">
    <location>
        <begin position="563"/>
        <end position="582"/>
    </location>
</feature>
<keyword evidence="1" id="KW-0175">Coiled coil</keyword>
<dbReference type="AlphaFoldDB" id="A0A4R6QLR8"/>
<proteinExistence type="predicted"/>
<accession>A0A4R6QLR8</accession>
<protein>
    <submittedName>
        <fullName evidence="3">Uncharacterized protein</fullName>
    </submittedName>
</protein>
<dbReference type="Proteomes" id="UP000295361">
    <property type="component" value="Unassembled WGS sequence"/>
</dbReference>
<sequence>MGKWSSFIKGYGLGQRLVGDYRQGQQNQELQAIADERPVTIDGYSPQDGQQLDAIAKAVDENGQPYYQVGADEAGRYTVTPNQGGAGGEAGVLVQLPTQQRTQFLGQTYDQPLSPSGATSARTMAMAGILKKHGDVRGGLALEQQVQQGQREDKRFDWEQKRAGREQRLADKEDEHRSALEAVDRDVADWSAARLANPDGTARDMTIDDQLAASQYRVSKLVGAGKLAEANALAKDNMQIAGQKIQLQTAERNDALARVAAAVAAGDLSSLEKFYETFVPDGANITAVTQDPKTGKITIERETLDGKKLPPKVAKDANEILAGLKTFQDPMALYNFSQSEFARNLQVKADKRADAQLGVSQAAGGRAQAEFEAGAPERDLKKTVATLQLGLANAADPAERQAIQDKLTAIQGGLGVGKDQPSEVKLAQALVKAGVSPDMRSALEMAITKKGKNPDEVHQEFVAAGIKNMAKPAEAVKAADEVMTSMGYSKKGNRWAAQGEQAGGAIASDPRAIAIRDDPSLSYEQKKAKLIDLGYAATRTEQKSVPISARSLAAQGIGVSATGGAPIAGSPQPSQGPTESPEAISFDAARAAVEQAGEALVAAKKQALSFGSIQRASNPRGYSAAQEAVARSEAALEEAKARSKSAQRAYERSAAQLGLPAFRYPAP</sequence>